<dbReference type="FunFam" id="2.60.40.60:FF:000146">
    <property type="entry name" value="cadherin-23 isoform X1"/>
    <property type="match status" value="1"/>
</dbReference>
<feature type="domain" description="Cadherin" evidence="11">
    <location>
        <begin position="42"/>
        <end position="126"/>
    </location>
</feature>
<dbReference type="Ensembl" id="ENSJJAT00000012393.1">
    <property type="protein sequence ID" value="ENSJJAP00000006005.1"/>
    <property type="gene ID" value="ENSJJAG00000010722.1"/>
</dbReference>
<dbReference type="FunFam" id="2.60.40.60:FF:000060">
    <property type="entry name" value="Putative cadherin-23"/>
    <property type="match status" value="3"/>
</dbReference>
<dbReference type="FunFam" id="2.60.40.60:FF:000147">
    <property type="entry name" value="Cadherin 23"/>
    <property type="match status" value="1"/>
</dbReference>
<protein>
    <recommendedName>
        <fullName evidence="11">Cadherin domain-containing protein</fullName>
    </recommendedName>
</protein>
<keyword evidence="3" id="KW-0812">Transmembrane</keyword>
<evidence type="ECO:0000256" key="8">
    <source>
        <dbReference type="ARBA" id="ARBA00022989"/>
    </source>
</evidence>
<feature type="domain" description="Cadherin" evidence="11">
    <location>
        <begin position="1202"/>
        <end position="1305"/>
    </location>
</feature>
<dbReference type="GO" id="GO:0007156">
    <property type="term" value="P:homophilic cell adhesion via plasma membrane adhesion molecules"/>
    <property type="evidence" value="ECO:0007669"/>
    <property type="project" value="InterPro"/>
</dbReference>
<feature type="domain" description="Cadherin" evidence="11">
    <location>
        <begin position="231"/>
        <end position="342"/>
    </location>
</feature>
<dbReference type="FunFam" id="2.60.40.60:FF:000098">
    <property type="entry name" value="cadherin-23 isoform X1"/>
    <property type="match status" value="1"/>
</dbReference>
<dbReference type="SUPFAM" id="SSF49313">
    <property type="entry name" value="Cadherin-like"/>
    <property type="match status" value="13"/>
</dbReference>
<keyword evidence="6 10" id="KW-0106">Calcium</keyword>
<dbReference type="FunFam" id="2.60.40.60:FF:000156">
    <property type="entry name" value="cadherin-23 isoform X1"/>
    <property type="match status" value="1"/>
</dbReference>
<dbReference type="Proteomes" id="UP000694385">
    <property type="component" value="Unassembled WGS sequence"/>
</dbReference>
<reference evidence="12" key="2">
    <citation type="submission" date="2025-09" db="UniProtKB">
        <authorList>
            <consortium name="Ensembl"/>
        </authorList>
    </citation>
    <scope>IDENTIFICATION</scope>
</reference>
<dbReference type="GO" id="GO:0005886">
    <property type="term" value="C:plasma membrane"/>
    <property type="evidence" value="ECO:0007669"/>
    <property type="project" value="UniProtKB-SubCell"/>
</dbReference>
<dbReference type="FunFam" id="2.60.40.60:FF:000155">
    <property type="entry name" value="cadherin-23 isoform X1"/>
    <property type="match status" value="1"/>
</dbReference>
<dbReference type="GeneTree" id="ENSGT00940000155245"/>
<feature type="domain" description="Cadherin" evidence="11">
    <location>
        <begin position="771"/>
        <end position="882"/>
    </location>
</feature>
<evidence type="ECO:0000256" key="10">
    <source>
        <dbReference type="PROSITE-ProRule" id="PRU00043"/>
    </source>
</evidence>
<comment type="subcellular location">
    <subcellularLocation>
        <location evidence="1">Cell membrane</location>
        <topology evidence="1">Single-pass type I membrane protein</topology>
    </subcellularLocation>
</comment>
<evidence type="ECO:0000256" key="9">
    <source>
        <dbReference type="ARBA" id="ARBA00023136"/>
    </source>
</evidence>
<dbReference type="PANTHER" id="PTHR24026">
    <property type="entry name" value="FAT ATYPICAL CADHERIN-RELATED"/>
    <property type="match status" value="1"/>
</dbReference>
<sequence length="1389" mass="152374">MGRAVVCWVAVLCCWESYHLSKVGGTSLTSTIVFFFSLSPTPGSSVTQLLARDMDNDPLVFGVSGEEASRFFAVEPDTGVVWLRQPLDRETKSEFTVEFSVSDHQGVITRKVNIQVGDVNDNAPTFHNQPYSVRIPENTPVGTPIFIVNATDPDLGAGGSVLYSFQPPSHFFAIDSARGIVTVTRELDYETTQAYQLTVNATDQDKTRPLSTLANLAIIITDVQDMDPIFINLPYSTNIYEHSPPGTTVRVITAVDQDKGRPRGIGYTIVSGNTNSIFALDYISGALTLNGLLDRENPLYSHGFILTVKGTELNDDRTPSDATVTTTFNILVIDINDNAPEFNSSEYSVAITELAQVGFALPLFIQVVDKDEGLNSMFEVYLVGNNSHHFIISPTSVQGKADIRVRVAIPLDYETVDRYNFDLFANESILDHVGYAKVKITLINENDNRPIFSQPLYNISLYENVTVGTSVLTVLATDNDVGTFGEVNYFFSDDPDRFSLDKDTGLMVLIARLDYELIQRFTLTVIARDGGGEETTGRVRVNVLDVNDNVPTFQKDAYVGALRENEPSVTQLVRLRATDEDSPPNNQITYSIVNASAFGSYFDISVYEGYGVISVSRPLDYERIPNGLIYLTVMAKDAGNPPLNSTVPVTIEVFDENDNPPSFSKPAYFVSVVENIVAGATVLFLNATDLDCSREFGQESIIYSLEGSSQFRINARSGELTTTSLLDRETKSEYILIVRAVDGGVGHNQKTGIATVNVTLLDINDNPPAWKDAPYYINLVEMTPPDSDVTTVVAVDPDLGENGTLVYSIQPPNKFYSLNSTTGKIRTTHVMLDRENPDPVEAELMRRIIISVTDCGRPPLKATSSATVFVNLLDLNDNDPTFQNLPFVAEVLEGTPTGVSVYQVVAIDLDEGLNGLVSYHMQVGMPRMDFLINSSSGVVVTTTELDRERIAEYQLRVVASDAGTPTKSSTSTLTIRVLDVNDESPTFSPAVYNVSVSEDVPREFRVVWLNCTDDDVGLNAELSFFITGGNVDGKFSVGYRDAVVRTVVGLDRETTAAYTLVLEAIDNGPVGKRRTGTATVFVTVLDVNDNRPIFLQSSYEASVPEDIPEGHSIVQLKATDADEGEFGRVWYRILHGNHGNHFRIHVSNGLLVRGPRPLDRERNSSHVLMVEAYNHDLGPMRSAVRVIVYVEDVNDEAPVFTQQQYNRLGLRETAGIGTSVIVVRATDRDTGDGGLVNYRILSGAEGKFQIDEGTGLIVTVGYLDYETKTSYLMNVSATDRAPPFNQGFCSVYVTLLNELDEAVQFSNASYEAAIVENLALGTEIVRVQAFSIDNLNQITYRFDAYTSAQAKALFKIDPSTVRHGEGAAGASQPLGKLRLKDHQIQASLG</sequence>
<evidence type="ECO:0000256" key="3">
    <source>
        <dbReference type="ARBA" id="ARBA00022692"/>
    </source>
</evidence>
<dbReference type="InterPro" id="IPR002126">
    <property type="entry name" value="Cadherin-like_dom"/>
</dbReference>
<proteinExistence type="predicted"/>
<dbReference type="GO" id="GO:0005509">
    <property type="term" value="F:calcium ion binding"/>
    <property type="evidence" value="ECO:0007669"/>
    <property type="project" value="UniProtKB-UniRule"/>
</dbReference>
<evidence type="ECO:0000313" key="13">
    <source>
        <dbReference type="Proteomes" id="UP000694385"/>
    </source>
</evidence>
<evidence type="ECO:0000256" key="4">
    <source>
        <dbReference type="ARBA" id="ARBA00022729"/>
    </source>
</evidence>
<dbReference type="CDD" id="cd11304">
    <property type="entry name" value="Cadherin_repeat"/>
    <property type="match status" value="13"/>
</dbReference>
<feature type="domain" description="Cadherin" evidence="11">
    <location>
        <begin position="453"/>
        <end position="553"/>
    </location>
</feature>
<evidence type="ECO:0000259" key="11">
    <source>
        <dbReference type="PROSITE" id="PS50268"/>
    </source>
</evidence>
<evidence type="ECO:0000256" key="6">
    <source>
        <dbReference type="ARBA" id="ARBA00022837"/>
    </source>
</evidence>
<keyword evidence="2" id="KW-1003">Cell membrane</keyword>
<evidence type="ECO:0000256" key="7">
    <source>
        <dbReference type="ARBA" id="ARBA00022889"/>
    </source>
</evidence>
<keyword evidence="9" id="KW-0472">Membrane</keyword>
<feature type="domain" description="Cadherin" evidence="11">
    <location>
        <begin position="988"/>
        <end position="1094"/>
    </location>
</feature>
<dbReference type="Pfam" id="PF00028">
    <property type="entry name" value="Cadherin"/>
    <property type="match status" value="11"/>
</dbReference>
<accession>A0A8C5NX42</accession>
<dbReference type="InterPro" id="IPR015919">
    <property type="entry name" value="Cadherin-like_sf"/>
</dbReference>
<dbReference type="FunFam" id="2.60.40.60:FF:000393">
    <property type="entry name" value="Cadherin-23"/>
    <property type="match status" value="1"/>
</dbReference>
<keyword evidence="8" id="KW-1133">Transmembrane helix</keyword>
<dbReference type="InterPro" id="IPR020894">
    <property type="entry name" value="Cadherin_CS"/>
</dbReference>
<feature type="domain" description="Cadherin" evidence="11">
    <location>
        <begin position="883"/>
        <end position="987"/>
    </location>
</feature>
<evidence type="ECO:0000313" key="12">
    <source>
        <dbReference type="Ensembl" id="ENSJJAP00000006005.1"/>
    </source>
</evidence>
<keyword evidence="4" id="KW-0732">Signal</keyword>
<name>A0A8C5NX42_JACJA</name>
<dbReference type="FunFam" id="2.60.40.60:FF:000164">
    <property type="entry name" value="cadherin-23 isoform X1"/>
    <property type="match status" value="1"/>
</dbReference>
<dbReference type="Gene3D" id="2.60.40.60">
    <property type="entry name" value="Cadherins"/>
    <property type="match status" value="13"/>
</dbReference>
<reference evidence="12" key="1">
    <citation type="submission" date="2025-08" db="UniProtKB">
        <authorList>
            <consortium name="Ensembl"/>
        </authorList>
    </citation>
    <scope>IDENTIFICATION</scope>
</reference>
<feature type="domain" description="Cadherin" evidence="11">
    <location>
        <begin position="343"/>
        <end position="452"/>
    </location>
</feature>
<evidence type="ECO:0000256" key="1">
    <source>
        <dbReference type="ARBA" id="ARBA00004251"/>
    </source>
</evidence>
<keyword evidence="13" id="KW-1185">Reference proteome</keyword>
<organism evidence="12 13">
    <name type="scientific">Jaculus jaculus</name>
    <name type="common">Lesser Egyptian jerboa</name>
    <dbReference type="NCBI Taxonomy" id="51337"/>
    <lineage>
        <taxon>Eukaryota</taxon>
        <taxon>Metazoa</taxon>
        <taxon>Chordata</taxon>
        <taxon>Craniata</taxon>
        <taxon>Vertebrata</taxon>
        <taxon>Euteleostomi</taxon>
        <taxon>Mammalia</taxon>
        <taxon>Eutheria</taxon>
        <taxon>Euarchontoglires</taxon>
        <taxon>Glires</taxon>
        <taxon>Rodentia</taxon>
        <taxon>Myomorpha</taxon>
        <taxon>Dipodoidea</taxon>
        <taxon>Dipodidae</taxon>
        <taxon>Dipodinae</taxon>
        <taxon>Jaculus</taxon>
    </lineage>
</organism>
<dbReference type="PROSITE" id="PS50268">
    <property type="entry name" value="CADHERIN_2"/>
    <property type="match status" value="12"/>
</dbReference>
<keyword evidence="7" id="KW-0130">Cell adhesion</keyword>
<feature type="domain" description="Cadherin" evidence="11">
    <location>
        <begin position="664"/>
        <end position="770"/>
    </location>
</feature>
<evidence type="ECO:0000256" key="2">
    <source>
        <dbReference type="ARBA" id="ARBA00022475"/>
    </source>
</evidence>
<dbReference type="PANTHER" id="PTHR24026:SF130">
    <property type="entry name" value="CADHERIN RELATED 23"/>
    <property type="match status" value="1"/>
</dbReference>
<dbReference type="PRINTS" id="PR00205">
    <property type="entry name" value="CADHERIN"/>
</dbReference>
<evidence type="ECO:0000256" key="5">
    <source>
        <dbReference type="ARBA" id="ARBA00022737"/>
    </source>
</evidence>
<dbReference type="PROSITE" id="PS00232">
    <property type="entry name" value="CADHERIN_1"/>
    <property type="match status" value="5"/>
</dbReference>
<dbReference type="FunFam" id="2.60.40.60:FF:000130">
    <property type="entry name" value="cadherin-23 isoform X1"/>
    <property type="match status" value="1"/>
</dbReference>
<dbReference type="SMART" id="SM00112">
    <property type="entry name" value="CA"/>
    <property type="match status" value="12"/>
</dbReference>
<dbReference type="FunFam" id="2.60.40.60:FF:000807">
    <property type="entry name" value="Uncharacterized protein"/>
    <property type="match status" value="1"/>
</dbReference>
<keyword evidence="5" id="KW-0677">Repeat</keyword>
<feature type="domain" description="Cadherin" evidence="11">
    <location>
        <begin position="1095"/>
        <end position="1200"/>
    </location>
</feature>
<feature type="domain" description="Cadherin" evidence="11">
    <location>
        <begin position="554"/>
        <end position="663"/>
    </location>
</feature>
<feature type="domain" description="Cadherin" evidence="11">
    <location>
        <begin position="127"/>
        <end position="230"/>
    </location>
</feature>